<dbReference type="AlphaFoldDB" id="A0A0N4W5C7"/>
<dbReference type="GO" id="GO:0003676">
    <property type="term" value="F:nucleic acid binding"/>
    <property type="evidence" value="ECO:0007669"/>
    <property type="project" value="InterPro"/>
</dbReference>
<protein>
    <submittedName>
        <fullName evidence="3">GMC_oxred_C domain-containing protein</fullName>
    </submittedName>
</protein>
<dbReference type="Gene3D" id="3.30.420.10">
    <property type="entry name" value="Ribonuclease H-like superfamily/Ribonuclease H"/>
    <property type="match status" value="1"/>
</dbReference>
<dbReference type="InterPro" id="IPR036397">
    <property type="entry name" value="RNaseH_sf"/>
</dbReference>
<reference evidence="3" key="1">
    <citation type="submission" date="2017-02" db="UniProtKB">
        <authorList>
            <consortium name="WormBaseParasite"/>
        </authorList>
    </citation>
    <scope>IDENTIFICATION</scope>
</reference>
<gene>
    <name evidence="1" type="ORF">HPLM_LOCUS5145</name>
</gene>
<reference evidence="1 2" key="2">
    <citation type="submission" date="2018-11" db="EMBL/GenBank/DDBJ databases">
        <authorList>
            <consortium name="Pathogen Informatics"/>
        </authorList>
    </citation>
    <scope>NUCLEOTIDE SEQUENCE [LARGE SCALE GENOMIC DNA]</scope>
    <source>
        <strain evidence="1 2">MHpl1</strain>
    </source>
</reference>
<evidence type="ECO:0000313" key="1">
    <source>
        <dbReference type="EMBL" id="VDO25023.1"/>
    </source>
</evidence>
<organism evidence="3">
    <name type="scientific">Haemonchus placei</name>
    <name type="common">Barber's pole worm</name>
    <dbReference type="NCBI Taxonomy" id="6290"/>
    <lineage>
        <taxon>Eukaryota</taxon>
        <taxon>Metazoa</taxon>
        <taxon>Ecdysozoa</taxon>
        <taxon>Nematoda</taxon>
        <taxon>Chromadorea</taxon>
        <taxon>Rhabditida</taxon>
        <taxon>Rhabditina</taxon>
        <taxon>Rhabditomorpha</taxon>
        <taxon>Strongyloidea</taxon>
        <taxon>Trichostrongylidae</taxon>
        <taxon>Haemonchus</taxon>
    </lineage>
</organism>
<sequence length="128" mass="14629">RLDRSHTVIRDNAPAFIFGSQIFNEPGTGIEHITPYSPWEGGFCERLIKSVKEALIKATGIRATMHLSRPRTYQESNINNNITPYRPIDFLQDTMNVTLPLDASEQDYTDTPHLEKETSMYLQSDSKQ</sequence>
<evidence type="ECO:0000313" key="3">
    <source>
        <dbReference type="WBParaSite" id="HPLM_0000515301-mRNA-1"/>
    </source>
</evidence>
<accession>A0A0N4W5C7</accession>
<dbReference type="SUPFAM" id="SSF53098">
    <property type="entry name" value="Ribonuclease H-like"/>
    <property type="match status" value="1"/>
</dbReference>
<proteinExistence type="predicted"/>
<dbReference type="Proteomes" id="UP000268014">
    <property type="component" value="Unassembled WGS sequence"/>
</dbReference>
<dbReference type="EMBL" id="UZAF01016294">
    <property type="protein sequence ID" value="VDO25023.1"/>
    <property type="molecule type" value="Genomic_DNA"/>
</dbReference>
<keyword evidence="2" id="KW-1185">Reference proteome</keyword>
<dbReference type="STRING" id="6290.A0A0N4W5C7"/>
<dbReference type="InterPro" id="IPR012337">
    <property type="entry name" value="RNaseH-like_sf"/>
</dbReference>
<dbReference type="WBParaSite" id="HPLM_0000515301-mRNA-1">
    <property type="protein sequence ID" value="HPLM_0000515301-mRNA-1"/>
    <property type="gene ID" value="HPLM_0000515301"/>
</dbReference>
<name>A0A0N4W5C7_HAEPC</name>
<evidence type="ECO:0000313" key="2">
    <source>
        <dbReference type="Proteomes" id="UP000268014"/>
    </source>
</evidence>